<keyword evidence="3" id="KW-1185">Reference proteome</keyword>
<dbReference type="OrthoDB" id="9762085at2"/>
<dbReference type="Proteomes" id="UP000198778">
    <property type="component" value="Unassembled WGS sequence"/>
</dbReference>
<protein>
    <submittedName>
        <fullName evidence="2">Predicted Zn-dependent peptidase</fullName>
    </submittedName>
</protein>
<reference evidence="3" key="1">
    <citation type="submission" date="2016-10" db="EMBL/GenBank/DDBJ databases">
        <authorList>
            <person name="Varghese N."/>
            <person name="Submissions S."/>
        </authorList>
    </citation>
    <scope>NUCLEOTIDE SEQUENCE [LARGE SCALE GENOMIC DNA]</scope>
    <source>
        <strain evidence="3">CGMCC 1.10369</strain>
    </source>
</reference>
<dbReference type="Pfam" id="PF05193">
    <property type="entry name" value="Peptidase_M16_C"/>
    <property type="match status" value="1"/>
</dbReference>
<dbReference type="RefSeq" id="WP_090840060.1">
    <property type="nucleotide sequence ID" value="NZ_FNIL01000001.1"/>
</dbReference>
<dbReference type="PANTHER" id="PTHR11851">
    <property type="entry name" value="METALLOPROTEASE"/>
    <property type="match status" value="1"/>
</dbReference>
<dbReference type="STRING" id="745820.SAMN04488053_101394"/>
<dbReference type="PANTHER" id="PTHR11851:SF186">
    <property type="entry name" value="INACTIVE METALLOPROTEASE YMFF-RELATED"/>
    <property type="match status" value="1"/>
</dbReference>
<dbReference type="InterPro" id="IPR007863">
    <property type="entry name" value="Peptidase_M16_C"/>
</dbReference>
<gene>
    <name evidence="2" type="ORF">SAMN04488053_101394</name>
</gene>
<dbReference type="InterPro" id="IPR050361">
    <property type="entry name" value="MPP/UQCRC_Complex"/>
</dbReference>
<feature type="domain" description="Peptidase M16 C-terminal" evidence="1">
    <location>
        <begin position="179"/>
        <end position="353"/>
    </location>
</feature>
<name>A0A1H0A8S4_9BACI</name>
<dbReference type="GO" id="GO:0046872">
    <property type="term" value="F:metal ion binding"/>
    <property type="evidence" value="ECO:0007669"/>
    <property type="project" value="InterPro"/>
</dbReference>
<sequence length="423" mass="47953">MNQATIHSIRTHVMPVDSFKTNTFILQLRTELSSSDITEKALLPSILERGTQHFPSRLHIQGALEELYGAHLSADVVKKGEHHILTFRLEVANEKFLKDAAPLTERAVQLLSSIFLYPALENESFPAQAVAEEVRSHKQKIASVYDDKMRFANKRLTEEMCKDEPYAVPVLGYEQDLPKVTGKSLYKAYKKLLQESHVDLYVIGDIQEEELLGHIEKYMRLEDNNPVPVKVMEKKAASAPNIIKEQQQVQQAKLHIGYRTGITFGDEQYFPLQVFNSLFGGSPHSKLFVNVREKASLAYYAASRLESHKGIMIVMAGIDSAKFDEASSIIDQQLEDMKNGDFTEEDIEQTKAVLINQILETIDVPRGRVELEYHGSIIGEEWTAEKWIEKIKKVTKDEIISAAKQVEKDTVYFLSGKEEQANA</sequence>
<dbReference type="Gene3D" id="3.30.830.10">
    <property type="entry name" value="Metalloenzyme, LuxS/M16 peptidase-like"/>
    <property type="match status" value="2"/>
</dbReference>
<dbReference type="SUPFAM" id="SSF63411">
    <property type="entry name" value="LuxS/MPP-like metallohydrolase"/>
    <property type="match status" value="2"/>
</dbReference>
<evidence type="ECO:0000313" key="3">
    <source>
        <dbReference type="Proteomes" id="UP000198778"/>
    </source>
</evidence>
<evidence type="ECO:0000313" key="2">
    <source>
        <dbReference type="EMBL" id="SDN29875.1"/>
    </source>
</evidence>
<dbReference type="EMBL" id="FNIL01000001">
    <property type="protein sequence ID" value="SDN29875.1"/>
    <property type="molecule type" value="Genomic_DNA"/>
</dbReference>
<dbReference type="InterPro" id="IPR011249">
    <property type="entry name" value="Metalloenz_LuxS/M16"/>
</dbReference>
<dbReference type="AlphaFoldDB" id="A0A1H0A8S4"/>
<accession>A0A1H0A8S4</accession>
<proteinExistence type="predicted"/>
<organism evidence="2 3">
    <name type="scientific">Alkalicoccus daliensis</name>
    <dbReference type="NCBI Taxonomy" id="745820"/>
    <lineage>
        <taxon>Bacteria</taxon>
        <taxon>Bacillati</taxon>
        <taxon>Bacillota</taxon>
        <taxon>Bacilli</taxon>
        <taxon>Bacillales</taxon>
        <taxon>Bacillaceae</taxon>
        <taxon>Alkalicoccus</taxon>
    </lineage>
</organism>
<evidence type="ECO:0000259" key="1">
    <source>
        <dbReference type="Pfam" id="PF05193"/>
    </source>
</evidence>
<dbReference type="NCBIfam" id="NF047422">
    <property type="entry name" value="YfmF_fam"/>
    <property type="match status" value="1"/>
</dbReference>